<sequence length="447" mass="49384">MIKRYLAGIALLTVITMSGCSAKVQETTADTGTTPANSAPAAEAAADSGAASDVIEIEFWHALENQYEETLNRVVGDFNSTHDSIVVKPMYIGNYSALNEAIVSANAANTNLPGVAMANIPYVTGYGAGGLCEDLGPYIQRNGFEIDDFGEGLIQAAKYEDVQVALPFLVSTEVVYYNRDLMKELGLEIPKTWDEMPQFLEKASDVGADGKTNRYGMVIPGWITWYYEPFFVNNGVQMVTPEGRTDLASDNSIKLVSQLKDWCQKGYTYLATGEDAASVMRQNFIDGKALSIVYTSSLFDTMADSCSFDVGMEWLPGGKTKEQELGGNVLFLPAKNDQKIKDASWEFLSYLMSKEVNMIWASESGYLPTRKSVQETEEGKAFLEKKPEFQIIFDNLDVITPGIQRSDWSQASTTWKNWMDEIIQEDLDVESALTEMAEEIDEILGDS</sequence>
<organism evidence="2 3">
    <name type="scientific">Hungatella hathewayi</name>
    <dbReference type="NCBI Taxonomy" id="154046"/>
    <lineage>
        <taxon>Bacteria</taxon>
        <taxon>Bacillati</taxon>
        <taxon>Bacillota</taxon>
        <taxon>Clostridia</taxon>
        <taxon>Lachnospirales</taxon>
        <taxon>Lachnospiraceae</taxon>
        <taxon>Hungatella</taxon>
    </lineage>
</organism>
<proteinExistence type="predicted"/>
<dbReference type="CDD" id="cd14748">
    <property type="entry name" value="PBP2_UgpB"/>
    <property type="match status" value="1"/>
</dbReference>
<dbReference type="SUPFAM" id="SSF53850">
    <property type="entry name" value="Periplasmic binding protein-like II"/>
    <property type="match status" value="1"/>
</dbReference>
<dbReference type="Proteomes" id="UP000095651">
    <property type="component" value="Unassembled WGS sequence"/>
</dbReference>
<dbReference type="Pfam" id="PF13416">
    <property type="entry name" value="SBP_bac_8"/>
    <property type="match status" value="1"/>
</dbReference>
<protein>
    <submittedName>
        <fullName evidence="2">Carbohydrate uptake ABC transporter substrate-binding protein</fullName>
    </submittedName>
</protein>
<evidence type="ECO:0000313" key="2">
    <source>
        <dbReference type="EMBL" id="CUP08266.1"/>
    </source>
</evidence>
<dbReference type="InterPro" id="IPR006059">
    <property type="entry name" value="SBP"/>
</dbReference>
<dbReference type="RefSeq" id="WP_055659170.1">
    <property type="nucleotide sequence ID" value="NZ_CABIXC010000017.1"/>
</dbReference>
<reference evidence="2 3" key="1">
    <citation type="submission" date="2015-09" db="EMBL/GenBank/DDBJ databases">
        <authorList>
            <consortium name="Pathogen Informatics"/>
        </authorList>
    </citation>
    <scope>NUCLEOTIDE SEQUENCE [LARGE SCALE GENOMIC DNA]</scope>
    <source>
        <strain evidence="2 3">2789STDY5608850</strain>
    </source>
</reference>
<feature type="signal peptide" evidence="1">
    <location>
        <begin position="1"/>
        <end position="22"/>
    </location>
</feature>
<feature type="chain" id="PRO_5008026047" evidence="1">
    <location>
        <begin position="23"/>
        <end position="447"/>
    </location>
</feature>
<dbReference type="Gene3D" id="3.40.190.10">
    <property type="entry name" value="Periplasmic binding protein-like II"/>
    <property type="match status" value="1"/>
</dbReference>
<dbReference type="PANTHER" id="PTHR43649:SF12">
    <property type="entry name" value="DIACETYLCHITOBIOSE BINDING PROTEIN DASA"/>
    <property type="match status" value="1"/>
</dbReference>
<dbReference type="PROSITE" id="PS51257">
    <property type="entry name" value="PROKAR_LIPOPROTEIN"/>
    <property type="match status" value="1"/>
</dbReference>
<dbReference type="AlphaFoldDB" id="A0A174KCU9"/>
<accession>A0A174KCU9</accession>
<gene>
    <name evidence="2" type="primary">malX_5</name>
    <name evidence="2" type="ORF">ERS852407_04921</name>
</gene>
<name>A0A174KCU9_9FIRM</name>
<keyword evidence="1" id="KW-0732">Signal</keyword>
<evidence type="ECO:0000313" key="3">
    <source>
        <dbReference type="Proteomes" id="UP000095651"/>
    </source>
</evidence>
<evidence type="ECO:0000256" key="1">
    <source>
        <dbReference type="SAM" id="SignalP"/>
    </source>
</evidence>
<dbReference type="EMBL" id="CYZE01000017">
    <property type="protein sequence ID" value="CUP08266.1"/>
    <property type="molecule type" value="Genomic_DNA"/>
</dbReference>
<dbReference type="PANTHER" id="PTHR43649">
    <property type="entry name" value="ARABINOSE-BINDING PROTEIN-RELATED"/>
    <property type="match status" value="1"/>
</dbReference>
<dbReference type="InterPro" id="IPR050490">
    <property type="entry name" value="Bact_solute-bd_prot1"/>
</dbReference>